<comment type="caution">
    <text evidence="1">The sequence shown here is derived from an EMBL/GenBank/DDBJ whole genome shotgun (WGS) entry which is preliminary data.</text>
</comment>
<evidence type="ECO:0000313" key="1">
    <source>
        <dbReference type="EMBL" id="CAE7310800.1"/>
    </source>
</evidence>
<dbReference type="EMBL" id="CAJNDS010002079">
    <property type="protein sequence ID" value="CAE7310800.1"/>
    <property type="molecule type" value="Genomic_DNA"/>
</dbReference>
<protein>
    <submittedName>
        <fullName evidence="1">Uncharacterized protein</fullName>
    </submittedName>
</protein>
<reference evidence="1" key="1">
    <citation type="submission" date="2021-02" db="EMBL/GenBank/DDBJ databases">
        <authorList>
            <person name="Dougan E. K."/>
            <person name="Rhodes N."/>
            <person name="Thang M."/>
            <person name="Chan C."/>
        </authorList>
    </citation>
    <scope>NUCLEOTIDE SEQUENCE</scope>
</reference>
<sequence length="103" mass="11301">MFRLAQKFKLGTWVTVAEDRRRAIGKNISGTPALISAISNEDGATLLYPNLLGHGPRYFRKEGVPFSKLRPHAGAVHAVEKKLIQAPPGPPPNCIPQRNPRPV</sequence>
<dbReference type="Proteomes" id="UP000604046">
    <property type="component" value="Unassembled WGS sequence"/>
</dbReference>
<accession>A0A812NH82</accession>
<gene>
    <name evidence="1" type="ORF">SNAT2548_LOCUS16329</name>
</gene>
<proteinExistence type="predicted"/>
<name>A0A812NH82_9DINO</name>
<organism evidence="1 2">
    <name type="scientific">Symbiodinium natans</name>
    <dbReference type="NCBI Taxonomy" id="878477"/>
    <lineage>
        <taxon>Eukaryota</taxon>
        <taxon>Sar</taxon>
        <taxon>Alveolata</taxon>
        <taxon>Dinophyceae</taxon>
        <taxon>Suessiales</taxon>
        <taxon>Symbiodiniaceae</taxon>
        <taxon>Symbiodinium</taxon>
    </lineage>
</organism>
<dbReference type="OrthoDB" id="432606at2759"/>
<keyword evidence="2" id="KW-1185">Reference proteome</keyword>
<evidence type="ECO:0000313" key="2">
    <source>
        <dbReference type="Proteomes" id="UP000604046"/>
    </source>
</evidence>
<dbReference type="AlphaFoldDB" id="A0A812NH82"/>